<dbReference type="RefSeq" id="WP_206725956.1">
    <property type="nucleotide sequence ID" value="NZ_CP071090.1"/>
</dbReference>
<evidence type="ECO:0000256" key="6">
    <source>
        <dbReference type="SAM" id="MobiDB-lite"/>
    </source>
</evidence>
<dbReference type="Pfam" id="PF00069">
    <property type="entry name" value="Pkinase"/>
    <property type="match status" value="1"/>
</dbReference>
<keyword evidence="9" id="KW-1185">Reference proteome</keyword>
<reference evidence="8 9" key="1">
    <citation type="submission" date="2021-02" db="EMBL/GenBank/DDBJ databases">
        <title>De Novo genome assembly of isolated myxobacteria.</title>
        <authorList>
            <person name="Stevens D.C."/>
        </authorList>
    </citation>
    <scope>NUCLEOTIDE SEQUENCE [LARGE SCALE GENOMIC DNA]</scope>
    <source>
        <strain evidence="9">SCPEA02</strain>
    </source>
</reference>
<dbReference type="EMBL" id="CP071090">
    <property type="protein sequence ID" value="QSQ24393.1"/>
    <property type="molecule type" value="Genomic_DNA"/>
</dbReference>
<keyword evidence="2 5" id="KW-0547">Nucleotide-binding</keyword>
<dbReference type="InterPro" id="IPR017441">
    <property type="entry name" value="Protein_kinase_ATP_BS"/>
</dbReference>
<keyword evidence="3 8" id="KW-0418">Kinase</keyword>
<dbReference type="PANTHER" id="PTHR43289">
    <property type="entry name" value="MITOGEN-ACTIVATED PROTEIN KINASE KINASE KINASE 20-RELATED"/>
    <property type="match status" value="1"/>
</dbReference>
<dbReference type="Gene3D" id="1.10.510.10">
    <property type="entry name" value="Transferase(Phosphotransferase) domain 1"/>
    <property type="match status" value="1"/>
</dbReference>
<feature type="region of interest" description="Disordered" evidence="6">
    <location>
        <begin position="429"/>
        <end position="456"/>
    </location>
</feature>
<dbReference type="Proteomes" id="UP000662747">
    <property type="component" value="Chromosome"/>
</dbReference>
<feature type="region of interest" description="Disordered" evidence="6">
    <location>
        <begin position="325"/>
        <end position="348"/>
    </location>
</feature>
<evidence type="ECO:0000256" key="1">
    <source>
        <dbReference type="ARBA" id="ARBA00022679"/>
    </source>
</evidence>
<accession>A0ABX7P074</accession>
<dbReference type="GO" id="GO:0016301">
    <property type="term" value="F:kinase activity"/>
    <property type="evidence" value="ECO:0007669"/>
    <property type="project" value="UniProtKB-KW"/>
</dbReference>
<proteinExistence type="predicted"/>
<dbReference type="SMART" id="SM00220">
    <property type="entry name" value="S_TKc"/>
    <property type="match status" value="1"/>
</dbReference>
<evidence type="ECO:0000259" key="7">
    <source>
        <dbReference type="PROSITE" id="PS50011"/>
    </source>
</evidence>
<keyword evidence="4 5" id="KW-0067">ATP-binding</keyword>
<gene>
    <name evidence="8" type="ORF">JY651_05370</name>
</gene>
<organism evidence="8 9">
    <name type="scientific">Pyxidicoccus parkwayensis</name>
    <dbReference type="NCBI Taxonomy" id="2813578"/>
    <lineage>
        <taxon>Bacteria</taxon>
        <taxon>Pseudomonadati</taxon>
        <taxon>Myxococcota</taxon>
        <taxon>Myxococcia</taxon>
        <taxon>Myxococcales</taxon>
        <taxon>Cystobacterineae</taxon>
        <taxon>Myxococcaceae</taxon>
        <taxon>Pyxidicoccus</taxon>
    </lineage>
</organism>
<feature type="compositionally biased region" description="Polar residues" evidence="6">
    <location>
        <begin position="475"/>
        <end position="486"/>
    </location>
</feature>
<keyword evidence="1" id="KW-0808">Transferase</keyword>
<dbReference type="InterPro" id="IPR011009">
    <property type="entry name" value="Kinase-like_dom_sf"/>
</dbReference>
<evidence type="ECO:0000256" key="3">
    <source>
        <dbReference type="ARBA" id="ARBA00022777"/>
    </source>
</evidence>
<evidence type="ECO:0000256" key="2">
    <source>
        <dbReference type="ARBA" id="ARBA00022741"/>
    </source>
</evidence>
<name>A0ABX7P074_9BACT</name>
<evidence type="ECO:0000256" key="5">
    <source>
        <dbReference type="PROSITE-ProRule" id="PRU10141"/>
    </source>
</evidence>
<feature type="domain" description="Protein kinase" evidence="7">
    <location>
        <begin position="21"/>
        <end position="284"/>
    </location>
</feature>
<dbReference type="CDD" id="cd14014">
    <property type="entry name" value="STKc_PknB_like"/>
    <property type="match status" value="1"/>
</dbReference>
<sequence>MHPRDRARPPEPAPGDDVGGYILKSLLGQGGFGTVYLAERGGQRYALKLLPLAGLGRWGERELLMLARVKHPNVVRLLGHCHWPDREPRFLVVIMEYVEGRRLDVWAEMENPSAHAVLGRVLGVARALEALHEGRALHRDVKESNVIVREADGEAVLVDLGVGRHEDMSEVTGGSLPPGTRAYLSPEAWRFHREVSGARYRSTPADDIYALGVVLYWLLTGTKPFHMVEGHDGSMVRSGPLVSVCARNGRVPEELGMLCMRLLEEDPERRPDAGVLVAKLEALLARDTPDWHTPLCDFHDEHNVTTRPGADADEEVGWLNQVREDLPPRRGGRWPRPVTEEPEPGTVSPAPALSLPPASGVMASTSVQAAQAVVEPLPASTVSPVSRLHGTGRSPWVMASLGLLAVLCAAVASGDFGGRGVLSFAREEGRPVPDWKVAQPESLPESNGAAAPPGAVSTPAAVALPVMTPKEPASVKTQNPAGTTQPSPTPAGGRGRAGRVLKAATAACALLGCPGAQVRERPPPEPCPPGAVETMEQLDIDVGDSLDWSFGGGGNRVLTVREGWTSVEIIGADFGDIPNGSMASGRLVFGDRVYGRMTQVRLRDTSRTIPVCMELLGADGKPGLELEPGSTPTAARVFSAGGIRAVRQFE</sequence>
<evidence type="ECO:0000313" key="8">
    <source>
        <dbReference type="EMBL" id="QSQ24393.1"/>
    </source>
</evidence>
<dbReference type="PANTHER" id="PTHR43289:SF6">
    <property type="entry name" value="SERINE_THREONINE-PROTEIN KINASE NEKL-3"/>
    <property type="match status" value="1"/>
</dbReference>
<evidence type="ECO:0000256" key="4">
    <source>
        <dbReference type="ARBA" id="ARBA00022840"/>
    </source>
</evidence>
<protein>
    <submittedName>
        <fullName evidence="8">Protein kinase</fullName>
    </submittedName>
</protein>
<dbReference type="InterPro" id="IPR000719">
    <property type="entry name" value="Prot_kinase_dom"/>
</dbReference>
<feature type="region of interest" description="Disordered" evidence="6">
    <location>
        <begin position="470"/>
        <end position="497"/>
    </location>
</feature>
<dbReference type="PROSITE" id="PS00107">
    <property type="entry name" value="PROTEIN_KINASE_ATP"/>
    <property type="match status" value="1"/>
</dbReference>
<feature type="binding site" evidence="5">
    <location>
        <position position="48"/>
    </location>
    <ligand>
        <name>ATP</name>
        <dbReference type="ChEBI" id="CHEBI:30616"/>
    </ligand>
</feature>
<dbReference type="SUPFAM" id="SSF56112">
    <property type="entry name" value="Protein kinase-like (PK-like)"/>
    <property type="match status" value="1"/>
</dbReference>
<evidence type="ECO:0000313" key="9">
    <source>
        <dbReference type="Proteomes" id="UP000662747"/>
    </source>
</evidence>
<dbReference type="PROSITE" id="PS50011">
    <property type="entry name" value="PROTEIN_KINASE_DOM"/>
    <property type="match status" value="1"/>
</dbReference>